<evidence type="ECO:0000313" key="4">
    <source>
        <dbReference type="Proteomes" id="UP000017836"/>
    </source>
</evidence>
<protein>
    <recommendedName>
        <fullName evidence="5">Pentatricopeptide repeat-containing protein</fullName>
    </recommendedName>
</protein>
<dbReference type="Gene3D" id="1.25.40.10">
    <property type="entry name" value="Tetratricopeptide repeat domain"/>
    <property type="match status" value="3"/>
</dbReference>
<dbReference type="PANTHER" id="PTHR47926">
    <property type="entry name" value="PENTATRICOPEPTIDE REPEAT-CONTAINING PROTEIN"/>
    <property type="match status" value="1"/>
</dbReference>
<feature type="repeat" description="PPR" evidence="2">
    <location>
        <begin position="288"/>
        <end position="323"/>
    </location>
</feature>
<dbReference type="OMA" id="VISICYQ"/>
<dbReference type="GO" id="GO:0009451">
    <property type="term" value="P:RNA modification"/>
    <property type="evidence" value="ECO:0007669"/>
    <property type="project" value="InterPro"/>
</dbReference>
<dbReference type="Gramene" id="ERN13306">
    <property type="protein sequence ID" value="ERN13306"/>
    <property type="gene ID" value="AMTR_s00041p00072330"/>
</dbReference>
<dbReference type="InterPro" id="IPR002885">
    <property type="entry name" value="PPR_rpt"/>
</dbReference>
<sequence length="403" mass="44549">MILPNQIASLLRQPKTLSLSQARQAHALLLTSGLLPHLLAPLLSAFLDHCATRHAHLLFHYAPDPSPEAWTAMVRGLARHTLFADALRLYTRNPRAPAAPTLCTALSACARFPAPLLGRALHAQAVALGFGCHAYVQTGLVDMYSKHGESGLARQVFDEMPHRTVVSWNALVALEIRGGNLAQAHRVFDEMPERDTISWNSLIAGYAKVGNMVMAMDLFEKMPIRSAASWNSIICGYIECGDMELARKVFDEMPERNLVSWIAMISGYSKKEEVGLARELFHSMGERDLASWNAMVSCYAQNNHPHEAISLFREMLQSSGLEPNQTTMVGIVSSCSQIGDLLLSQWLEEYINRTWVEPDDYLITALIDMHAKCGSMNKAHSLFQRLKGRDVALGSVALANISS</sequence>
<dbReference type="HOGENOM" id="CLU_002706_30_3_1"/>
<evidence type="ECO:0000256" key="2">
    <source>
        <dbReference type="PROSITE-ProRule" id="PRU00708"/>
    </source>
</evidence>
<dbReference type="InterPro" id="IPR011990">
    <property type="entry name" value="TPR-like_helical_dom_sf"/>
</dbReference>
<dbReference type="EMBL" id="KI392588">
    <property type="protein sequence ID" value="ERN13306.1"/>
    <property type="molecule type" value="Genomic_DNA"/>
</dbReference>
<organism evidence="3 4">
    <name type="scientific">Amborella trichopoda</name>
    <dbReference type="NCBI Taxonomy" id="13333"/>
    <lineage>
        <taxon>Eukaryota</taxon>
        <taxon>Viridiplantae</taxon>
        <taxon>Streptophyta</taxon>
        <taxon>Embryophyta</taxon>
        <taxon>Tracheophyta</taxon>
        <taxon>Spermatophyta</taxon>
        <taxon>Magnoliopsida</taxon>
        <taxon>Amborellales</taxon>
        <taxon>Amborellaceae</taxon>
        <taxon>Amborella</taxon>
    </lineage>
</organism>
<keyword evidence="4" id="KW-1185">Reference proteome</keyword>
<name>W1PZ49_AMBTC</name>
<evidence type="ECO:0008006" key="5">
    <source>
        <dbReference type="Google" id="ProtNLM"/>
    </source>
</evidence>
<feature type="repeat" description="PPR" evidence="2">
    <location>
        <begin position="226"/>
        <end position="260"/>
    </location>
</feature>
<proteinExistence type="predicted"/>
<keyword evidence="1" id="KW-0677">Repeat</keyword>
<dbReference type="InterPro" id="IPR046960">
    <property type="entry name" value="PPR_At4g14850-like_plant"/>
</dbReference>
<dbReference type="Proteomes" id="UP000017836">
    <property type="component" value="Unassembled WGS sequence"/>
</dbReference>
<evidence type="ECO:0000256" key="1">
    <source>
        <dbReference type="ARBA" id="ARBA00022737"/>
    </source>
</evidence>
<dbReference type="Pfam" id="PF01535">
    <property type="entry name" value="PPR"/>
    <property type="match status" value="5"/>
</dbReference>
<dbReference type="GO" id="GO:0003723">
    <property type="term" value="F:RNA binding"/>
    <property type="evidence" value="ECO:0007669"/>
    <property type="project" value="InterPro"/>
</dbReference>
<reference evidence="4" key="1">
    <citation type="journal article" date="2013" name="Science">
        <title>The Amborella genome and the evolution of flowering plants.</title>
        <authorList>
            <consortium name="Amborella Genome Project"/>
        </authorList>
    </citation>
    <scope>NUCLEOTIDE SEQUENCE [LARGE SCALE GENOMIC DNA]</scope>
</reference>
<dbReference type="AlphaFoldDB" id="W1PZ49"/>
<accession>W1PZ49</accession>
<dbReference type="PROSITE" id="PS51375">
    <property type="entry name" value="PPR"/>
    <property type="match status" value="3"/>
</dbReference>
<dbReference type="NCBIfam" id="TIGR00756">
    <property type="entry name" value="PPR"/>
    <property type="match status" value="4"/>
</dbReference>
<dbReference type="Pfam" id="PF13041">
    <property type="entry name" value="PPR_2"/>
    <property type="match status" value="2"/>
</dbReference>
<dbReference type="eggNOG" id="KOG4197">
    <property type="taxonomic scope" value="Eukaryota"/>
</dbReference>
<dbReference type="PANTHER" id="PTHR47926:SF545">
    <property type="entry name" value="PENTACOTRIPEPTIDE-REPEAT REGION OF PRORP DOMAIN-CONTAINING PROTEIN"/>
    <property type="match status" value="1"/>
</dbReference>
<gene>
    <name evidence="3" type="ORF">AMTR_s00041p00072330</name>
</gene>
<feature type="repeat" description="PPR" evidence="2">
    <location>
        <begin position="195"/>
        <end position="225"/>
    </location>
</feature>
<evidence type="ECO:0000313" key="3">
    <source>
        <dbReference type="EMBL" id="ERN13306.1"/>
    </source>
</evidence>